<evidence type="ECO:0000256" key="4">
    <source>
        <dbReference type="RuleBase" id="RU004417"/>
    </source>
</evidence>
<dbReference type="SUPFAM" id="SSF53223">
    <property type="entry name" value="Aminoacid dehydrogenase-like, N-terminal domain"/>
    <property type="match status" value="1"/>
</dbReference>
<protein>
    <recommendedName>
        <fullName evidence="3">Glutamate dehydrogenase</fullName>
    </recommendedName>
</protein>
<evidence type="ECO:0000256" key="2">
    <source>
        <dbReference type="ARBA" id="ARBA00023002"/>
    </source>
</evidence>
<dbReference type="CDD" id="cd01076">
    <property type="entry name" value="NAD_bind_1_Glu_DH"/>
    <property type="match status" value="1"/>
</dbReference>
<dbReference type="PRINTS" id="PR00082">
    <property type="entry name" value="GLFDHDRGNASE"/>
</dbReference>
<dbReference type="PANTHER" id="PTHR11606">
    <property type="entry name" value="GLUTAMATE DEHYDROGENASE"/>
    <property type="match status" value="1"/>
</dbReference>
<dbReference type="InterPro" id="IPR006096">
    <property type="entry name" value="Glu/Leu/Phe/Val/Trp_DH_C"/>
</dbReference>
<evidence type="ECO:0000259" key="5">
    <source>
        <dbReference type="SMART" id="SM00839"/>
    </source>
</evidence>
<organism evidence="6 7">
    <name type="scientific">Mesobacterium hydrothermale</name>
    <dbReference type="NCBI Taxonomy" id="3111907"/>
    <lineage>
        <taxon>Bacteria</taxon>
        <taxon>Pseudomonadati</taxon>
        <taxon>Pseudomonadota</taxon>
        <taxon>Alphaproteobacteria</taxon>
        <taxon>Rhodobacterales</taxon>
        <taxon>Roseobacteraceae</taxon>
        <taxon>Mesobacterium</taxon>
    </lineage>
</organism>
<feature type="domain" description="Glutamate/phenylalanine/leucine/valine/L-tryptophan dehydrogenase C-terminal" evidence="5">
    <location>
        <begin position="190"/>
        <end position="477"/>
    </location>
</feature>
<dbReference type="Proteomes" id="UP001348149">
    <property type="component" value="Unassembled WGS sequence"/>
</dbReference>
<dbReference type="Gene3D" id="3.40.50.10860">
    <property type="entry name" value="Leucine Dehydrogenase, chain A, domain 1"/>
    <property type="match status" value="1"/>
</dbReference>
<dbReference type="InterPro" id="IPR006095">
    <property type="entry name" value="Glu/Leu/Phe/Val/Trp_DH"/>
</dbReference>
<evidence type="ECO:0000256" key="3">
    <source>
        <dbReference type="PIRNR" id="PIRNR000185"/>
    </source>
</evidence>
<dbReference type="EMBL" id="JAYLLH010000003">
    <property type="protein sequence ID" value="MEC3860245.1"/>
    <property type="molecule type" value="Genomic_DNA"/>
</dbReference>
<dbReference type="Pfam" id="PF00208">
    <property type="entry name" value="ELFV_dehydrog"/>
    <property type="match status" value="1"/>
</dbReference>
<evidence type="ECO:0000313" key="7">
    <source>
        <dbReference type="Proteomes" id="UP001348149"/>
    </source>
</evidence>
<keyword evidence="7" id="KW-1185">Reference proteome</keyword>
<sequence length="478" mass="52825">MTLAARGEPTFRQSVDLMFNRAVALMDLPPGLEEKIRVCNSTYTVRFGVRLRGHIHTFTGYRSVHSEHMEPVKGGIRFASSVNQDEVEALAALMTYKCALVEAPFGGSKGGLCIDPRQWDEHELEQITRRFAYELIKRDLINPSQNVPAPDMGTGEREMAWIADQYARMNTTDINARACVTGKPLNSGGISGRVEATGRGVQYALREFFRDPRDMAKAGLTGRLDGKRVIVQGLGNVGYHAAKFLSEEDGCKIVGIIERDGALIDPAGIDVEAVKHHIDRHGGVDMFPGPRYVADGAKVLEEDCDILIPAAMEGVINISNAERIAAPLIIEAANGPITAGADDILRKKGTVIIPDLYANAGGVTVSYFEWVKNLSHIRFGRMQRRQEEARHQLVIDELERLSADTGIGWTLSPNFKEKYLKGADELELVRSGLDDTMRIAYQSMREVWHGRDDVEDLRTAGYIVSITKVANSYRAKGI</sequence>
<dbReference type="GO" id="GO:0016491">
    <property type="term" value="F:oxidoreductase activity"/>
    <property type="evidence" value="ECO:0007669"/>
    <property type="project" value="UniProtKB-KW"/>
</dbReference>
<dbReference type="SUPFAM" id="SSF51735">
    <property type="entry name" value="NAD(P)-binding Rossmann-fold domains"/>
    <property type="match status" value="1"/>
</dbReference>
<dbReference type="RefSeq" id="WP_326295872.1">
    <property type="nucleotide sequence ID" value="NZ_JAYLLH010000003.1"/>
</dbReference>
<keyword evidence="2 3" id="KW-0560">Oxidoreductase</keyword>
<comment type="caution">
    <text evidence="6">The sequence shown here is derived from an EMBL/GenBank/DDBJ whole genome shotgun (WGS) entry which is preliminary data.</text>
</comment>
<dbReference type="Gene3D" id="3.40.50.720">
    <property type="entry name" value="NAD(P)-binding Rossmann-like Domain"/>
    <property type="match status" value="1"/>
</dbReference>
<comment type="similarity">
    <text evidence="1 3 4">Belongs to the Glu/Leu/Phe/Val dehydrogenases family.</text>
</comment>
<dbReference type="InterPro" id="IPR036291">
    <property type="entry name" value="NAD(P)-bd_dom_sf"/>
</dbReference>
<dbReference type="PIRSF" id="PIRSF000185">
    <property type="entry name" value="Glu_DH"/>
    <property type="match status" value="1"/>
</dbReference>
<dbReference type="InterPro" id="IPR014362">
    <property type="entry name" value="Glu_DH"/>
</dbReference>
<name>A0ABU6HEF8_9RHOB</name>
<evidence type="ECO:0000256" key="1">
    <source>
        <dbReference type="ARBA" id="ARBA00006382"/>
    </source>
</evidence>
<dbReference type="Pfam" id="PF02812">
    <property type="entry name" value="ELFV_dehydrog_N"/>
    <property type="match status" value="1"/>
</dbReference>
<dbReference type="PANTHER" id="PTHR11606:SF13">
    <property type="entry name" value="GLUTAMATE DEHYDROGENASE 1, MITOCHONDRIAL"/>
    <property type="match status" value="1"/>
</dbReference>
<dbReference type="SMART" id="SM00839">
    <property type="entry name" value="ELFV_dehydrog"/>
    <property type="match status" value="1"/>
</dbReference>
<dbReference type="InterPro" id="IPR046346">
    <property type="entry name" value="Aminoacid_DH-like_N_sf"/>
</dbReference>
<evidence type="ECO:0000313" key="6">
    <source>
        <dbReference type="EMBL" id="MEC3860245.1"/>
    </source>
</evidence>
<proteinExistence type="inferred from homology"/>
<dbReference type="InterPro" id="IPR033922">
    <property type="entry name" value="NAD_bind_Glu_DH"/>
</dbReference>
<dbReference type="InterPro" id="IPR006097">
    <property type="entry name" value="Glu/Leu/Phe/Val/Trp_DH_dimer"/>
</dbReference>
<accession>A0ABU6HEF8</accession>
<gene>
    <name evidence="6" type="ORF">VK792_03030</name>
</gene>
<reference evidence="6 7" key="1">
    <citation type="submission" date="2024-01" db="EMBL/GenBank/DDBJ databases">
        <title>Mesobacterium rodlantinim sp. nov., isolated from shallow sea hydrothermal systems off Kueishantao Island.</title>
        <authorList>
            <person name="Su Z."/>
            <person name="Tang K."/>
        </authorList>
    </citation>
    <scope>NUCLEOTIDE SEQUENCE [LARGE SCALE GENOMIC DNA]</scope>
    <source>
        <strain evidence="6 7">TK19101</strain>
    </source>
</reference>